<dbReference type="Pfam" id="PF04014">
    <property type="entry name" value="MazE_antitoxin"/>
    <property type="match status" value="1"/>
</dbReference>
<keyword evidence="4" id="KW-1185">Reference proteome</keyword>
<name>A0A1R1DWR5_9BACL</name>
<dbReference type="PROSITE" id="PS51740">
    <property type="entry name" value="SPOVT_ABRB"/>
    <property type="match status" value="1"/>
</dbReference>
<dbReference type="GO" id="GO:0003677">
    <property type="term" value="F:DNA binding"/>
    <property type="evidence" value="ECO:0007669"/>
    <property type="project" value="UniProtKB-UniRule"/>
</dbReference>
<dbReference type="NCBIfam" id="TIGR01439">
    <property type="entry name" value="lp_hng_hel_AbrB"/>
    <property type="match status" value="1"/>
</dbReference>
<accession>A0A1R1DWR5</accession>
<evidence type="ECO:0000313" key="4">
    <source>
        <dbReference type="Proteomes" id="UP000187172"/>
    </source>
</evidence>
<dbReference type="InterPro" id="IPR052731">
    <property type="entry name" value="B_subtilis_Trans_State_Reg"/>
</dbReference>
<feature type="domain" description="SpoVT-AbrB" evidence="2">
    <location>
        <begin position="14"/>
        <end position="61"/>
    </location>
</feature>
<dbReference type="InterPro" id="IPR007159">
    <property type="entry name" value="SpoVT-AbrB_dom"/>
</dbReference>
<reference evidence="3 4" key="1">
    <citation type="submission" date="2016-11" db="EMBL/GenBank/DDBJ databases">
        <title>Paenibacillus species isolates.</title>
        <authorList>
            <person name="Beno S.M."/>
        </authorList>
    </citation>
    <scope>NUCLEOTIDE SEQUENCE [LARGE SCALE GENOMIC DNA]</scope>
    <source>
        <strain evidence="3 4">FSL R5-0378</strain>
    </source>
</reference>
<dbReference type="PANTHER" id="PTHR36432">
    <property type="match status" value="1"/>
</dbReference>
<dbReference type="EMBL" id="MRTP01000028">
    <property type="protein sequence ID" value="OMF43991.1"/>
    <property type="molecule type" value="Genomic_DNA"/>
</dbReference>
<gene>
    <name evidence="3" type="ORF">BK138_35095</name>
</gene>
<dbReference type="AlphaFoldDB" id="A0A1R1DWR5"/>
<dbReference type="InterPro" id="IPR037914">
    <property type="entry name" value="SpoVT-AbrB_sf"/>
</dbReference>
<dbReference type="Gene3D" id="2.10.260.10">
    <property type="match status" value="1"/>
</dbReference>
<sequence>MGNVTGGVVVNTTGITRKVDELGRIVLPIELRRVMDLIEGEAVEVFVDDDDKQIMLRKYRTQECIYCQSVEDLTYFRERFVCSSCLKEFKTLYESGLLVSPRESATLESKHYILPKGQANLRKRMKREETWELLVNVMNSYPEASQAQWARLIGIQQSRVSQLIRLMKKEGRLIK</sequence>
<dbReference type="SUPFAM" id="SSF89447">
    <property type="entry name" value="AbrB/MazE/MraZ-like"/>
    <property type="match status" value="1"/>
</dbReference>
<dbReference type="SMART" id="SM00966">
    <property type="entry name" value="SpoVT_AbrB"/>
    <property type="match status" value="1"/>
</dbReference>
<dbReference type="STRING" id="297318.BK138_35095"/>
<protein>
    <recommendedName>
        <fullName evidence="2">SpoVT-AbrB domain-containing protein</fullName>
    </recommendedName>
</protein>
<keyword evidence="1" id="KW-0238">DNA-binding</keyword>
<dbReference type="PANTHER" id="PTHR36432:SF4">
    <property type="entry name" value="TRANSITION STATE REGULATOR ABH-RELATED"/>
    <property type="match status" value="1"/>
</dbReference>
<evidence type="ECO:0000256" key="1">
    <source>
        <dbReference type="PROSITE-ProRule" id="PRU01076"/>
    </source>
</evidence>
<evidence type="ECO:0000259" key="2">
    <source>
        <dbReference type="PROSITE" id="PS51740"/>
    </source>
</evidence>
<comment type="caution">
    <text evidence="3">The sequence shown here is derived from an EMBL/GenBank/DDBJ whole genome shotgun (WGS) entry which is preliminary data.</text>
</comment>
<dbReference type="Proteomes" id="UP000187172">
    <property type="component" value="Unassembled WGS sequence"/>
</dbReference>
<organism evidence="3 4">
    <name type="scientific">Paenibacillus rhizosphaerae</name>
    <dbReference type="NCBI Taxonomy" id="297318"/>
    <lineage>
        <taxon>Bacteria</taxon>
        <taxon>Bacillati</taxon>
        <taxon>Bacillota</taxon>
        <taxon>Bacilli</taxon>
        <taxon>Bacillales</taxon>
        <taxon>Paenibacillaceae</taxon>
        <taxon>Paenibacillus</taxon>
    </lineage>
</organism>
<evidence type="ECO:0000313" key="3">
    <source>
        <dbReference type="EMBL" id="OMF43991.1"/>
    </source>
</evidence>
<proteinExistence type="predicted"/>